<gene>
    <name evidence="6" type="ORF">DC041_0012088</name>
</gene>
<keyword evidence="3 4" id="KW-0472">Membrane</keyword>
<feature type="signal peptide" evidence="5">
    <location>
        <begin position="1"/>
        <end position="21"/>
    </location>
</feature>
<dbReference type="EMBL" id="QMKO01002069">
    <property type="protein sequence ID" value="RTG84930.1"/>
    <property type="molecule type" value="Genomic_DNA"/>
</dbReference>
<keyword evidence="5" id="KW-0732">Signal</keyword>
<evidence type="ECO:0008006" key="8">
    <source>
        <dbReference type="Google" id="ProtNLM"/>
    </source>
</evidence>
<sequence>MFLSLFLKLFYIKPFIPDCSHIPCGPHQHCVKSIAGNATCVCNVFFAPENIDPSIPLDCRCNGIAILNLFCFSIFLLSTVSWVTLLLAVIFSLLSLICIIWIIGAMCKACSRKTQYKNVKPVDQPEENGESIRSVRSFTSIPYNAAPRNCD</sequence>
<evidence type="ECO:0000256" key="5">
    <source>
        <dbReference type="SAM" id="SignalP"/>
    </source>
</evidence>
<accession>A0A430QB57</accession>
<comment type="caution">
    <text evidence="6">The sequence shown here is derived from an EMBL/GenBank/DDBJ whole genome shotgun (WGS) entry which is preliminary data.</text>
</comment>
<evidence type="ECO:0000313" key="6">
    <source>
        <dbReference type="EMBL" id="RTG84930.1"/>
    </source>
</evidence>
<evidence type="ECO:0000256" key="4">
    <source>
        <dbReference type="SAM" id="Phobius"/>
    </source>
</evidence>
<organism evidence="6 7">
    <name type="scientific">Schistosoma bovis</name>
    <name type="common">Blood fluke</name>
    <dbReference type="NCBI Taxonomy" id="6184"/>
    <lineage>
        <taxon>Eukaryota</taxon>
        <taxon>Metazoa</taxon>
        <taxon>Spiralia</taxon>
        <taxon>Lophotrochozoa</taxon>
        <taxon>Platyhelminthes</taxon>
        <taxon>Trematoda</taxon>
        <taxon>Digenea</taxon>
        <taxon>Strigeidida</taxon>
        <taxon>Schistosomatoidea</taxon>
        <taxon>Schistosomatidae</taxon>
        <taxon>Schistosoma</taxon>
    </lineage>
</organism>
<keyword evidence="7" id="KW-1185">Reference proteome</keyword>
<evidence type="ECO:0000256" key="3">
    <source>
        <dbReference type="ARBA" id="ARBA00023136"/>
    </source>
</evidence>
<feature type="chain" id="PRO_5019125360" description="EGF-like domain-containing protein" evidence="5">
    <location>
        <begin position="22"/>
        <end position="151"/>
    </location>
</feature>
<feature type="transmembrane region" description="Helical" evidence="4">
    <location>
        <begin position="89"/>
        <end position="107"/>
    </location>
</feature>
<dbReference type="AlphaFoldDB" id="A0A430QB57"/>
<evidence type="ECO:0000256" key="1">
    <source>
        <dbReference type="ARBA" id="ARBA00022692"/>
    </source>
</evidence>
<dbReference type="GO" id="GO:0005524">
    <property type="term" value="F:ATP binding"/>
    <property type="evidence" value="ECO:0007669"/>
    <property type="project" value="InterPro"/>
</dbReference>
<reference evidence="6 7" key="1">
    <citation type="journal article" date="2019" name="PLoS Pathog.">
        <title>Genome sequence of the bovine parasite Schistosoma bovis Tanzania.</title>
        <authorList>
            <person name="Oey H."/>
            <person name="Zakrzewski M."/>
            <person name="Gobert G."/>
            <person name="Gravermann K."/>
            <person name="Stoye J."/>
            <person name="Jones M."/>
            <person name="Mcmanus D."/>
            <person name="Krause L."/>
        </authorList>
    </citation>
    <scope>NUCLEOTIDE SEQUENCE [LARGE SCALE GENOMIC DNA]</scope>
    <source>
        <strain evidence="6 7">TAN1997</strain>
    </source>
</reference>
<dbReference type="SUPFAM" id="SSF90123">
    <property type="entry name" value="ABC transporter transmembrane region"/>
    <property type="match status" value="1"/>
</dbReference>
<proteinExistence type="predicted"/>
<name>A0A430QB57_SCHBO</name>
<evidence type="ECO:0000256" key="2">
    <source>
        <dbReference type="ARBA" id="ARBA00022989"/>
    </source>
</evidence>
<keyword evidence="1 4" id="KW-0812">Transmembrane</keyword>
<keyword evidence="2 4" id="KW-1133">Transmembrane helix</keyword>
<protein>
    <recommendedName>
        <fullName evidence="8">EGF-like domain-containing protein</fullName>
    </recommendedName>
</protein>
<dbReference type="InterPro" id="IPR036640">
    <property type="entry name" value="ABC1_TM_sf"/>
</dbReference>
<evidence type="ECO:0000313" key="7">
    <source>
        <dbReference type="Proteomes" id="UP000290809"/>
    </source>
</evidence>
<dbReference type="GO" id="GO:0016020">
    <property type="term" value="C:membrane"/>
    <property type="evidence" value="ECO:0007669"/>
    <property type="project" value="InterPro"/>
</dbReference>
<dbReference type="Proteomes" id="UP000290809">
    <property type="component" value="Unassembled WGS sequence"/>
</dbReference>